<dbReference type="EMBL" id="JAVRJZ010000526">
    <property type="protein sequence ID" value="KAK2702284.1"/>
    <property type="molecule type" value="Genomic_DNA"/>
</dbReference>
<name>A0AA88KU18_ARTSF</name>
<accession>A0AA88KU18</accession>
<protein>
    <submittedName>
        <fullName evidence="1">Uncharacterized protein</fullName>
    </submittedName>
</protein>
<dbReference type="AlphaFoldDB" id="A0AA88KU18"/>
<organism evidence="1 2">
    <name type="scientific">Artemia franciscana</name>
    <name type="common">Brine shrimp</name>
    <name type="synonym">Artemia sanfranciscana</name>
    <dbReference type="NCBI Taxonomy" id="6661"/>
    <lineage>
        <taxon>Eukaryota</taxon>
        <taxon>Metazoa</taxon>
        <taxon>Ecdysozoa</taxon>
        <taxon>Arthropoda</taxon>
        <taxon>Crustacea</taxon>
        <taxon>Branchiopoda</taxon>
        <taxon>Anostraca</taxon>
        <taxon>Artemiidae</taxon>
        <taxon>Artemia</taxon>
    </lineage>
</organism>
<keyword evidence="2" id="KW-1185">Reference proteome</keyword>
<comment type="caution">
    <text evidence="1">The sequence shown here is derived from an EMBL/GenBank/DDBJ whole genome shotgun (WGS) entry which is preliminary data.</text>
</comment>
<evidence type="ECO:0000313" key="2">
    <source>
        <dbReference type="Proteomes" id="UP001187531"/>
    </source>
</evidence>
<sequence length="159" mass="18785">MRDLRELEVARWKDDELRRVRHKVIEHGDLVNINQYIASRLPERTDEAVKRVRKRHEYFEILEDVRRLATDDRVNLVSPPNKRYRSIEPLIASDVNEYLEDVDEVIFRSQPGLSNPQFEGAILEARSFRTTVLLAVEGKISVDTLFRAFSDRYLNCTRE</sequence>
<gene>
    <name evidence="1" type="ORF">QYM36_019146</name>
</gene>
<evidence type="ECO:0000313" key="1">
    <source>
        <dbReference type="EMBL" id="KAK2702284.1"/>
    </source>
</evidence>
<proteinExistence type="predicted"/>
<dbReference type="Proteomes" id="UP001187531">
    <property type="component" value="Unassembled WGS sequence"/>
</dbReference>
<reference evidence="1" key="1">
    <citation type="submission" date="2023-07" db="EMBL/GenBank/DDBJ databases">
        <title>Chromosome-level genome assembly of Artemia franciscana.</title>
        <authorList>
            <person name="Jo E."/>
        </authorList>
    </citation>
    <scope>NUCLEOTIDE SEQUENCE</scope>
    <source>
        <tissue evidence="1">Whole body</tissue>
    </source>
</reference>